<sequence length="485" mass="53803">MDSQHSDGGEVLLFCPNCGTKIKPTDEFCPNCGFNLAAYRQGDIQKMASASGKSKQKKGFSRTKKKQRTKQQKRRNLLLTAGVVALVLIVGTIVYGEHYYSKASTLSRIVKATKNNQADLHTYFATNDPTLKINNTTLQPLVKYLRDQPETLASFKSQMGTVGKFDNNRLVYKQSGRKFLIFPEYKVQVKPIYVSLTVNKKNAKLKQDDKLIATSNSTRFTKKIGPLVSGSYDLASSANINGHELSNNNTYHLNSNNQQIPLTLKTVSFNVHGPQETEVVINSKNQGKIGVSGVMAFKDFPWTEEIKVQGIYQNGKKSISSQTRVISDQNSNTDVTLPFKGLVSYDDADTLLNNVCDAATELSNGGDTDDATDDDGDDLSSFFVDGESDPNYLGFVKMGKGYYNDDDIDGTEIKATVDSIKLSSDNSSDVTYDLKYEFDTGNHYHVQVFRYTANLVKNDDDSDQPLQISSISSGIQKISDYDKDY</sequence>
<keyword evidence="2" id="KW-0472">Membrane</keyword>
<dbReference type="PATRIC" id="fig|1423766.4.peg.513"/>
<dbReference type="PANTHER" id="PTHR40038:SF1">
    <property type="entry name" value="MEMBRANE-ASSOCIATED PROTEIN TCAA"/>
    <property type="match status" value="1"/>
</dbReference>
<protein>
    <submittedName>
        <fullName evidence="5">Uncharacterized protein</fullName>
    </submittedName>
</protein>
<organism evidence="5 6">
    <name type="scientific">Lentilactobacillus kisonensis DSM 19906 = JCM 15041</name>
    <dbReference type="NCBI Taxonomy" id="1423766"/>
    <lineage>
        <taxon>Bacteria</taxon>
        <taxon>Bacillati</taxon>
        <taxon>Bacillota</taxon>
        <taxon>Bacilli</taxon>
        <taxon>Lactobacillales</taxon>
        <taxon>Lactobacillaceae</taxon>
        <taxon>Lentilactobacillus</taxon>
    </lineage>
</organism>
<evidence type="ECO:0000313" key="6">
    <source>
        <dbReference type="Proteomes" id="UP000051439"/>
    </source>
</evidence>
<gene>
    <name evidence="5" type="ORF">FC98_GL000501</name>
</gene>
<dbReference type="InterPro" id="IPR054530">
    <property type="entry name" value="TcaA_4th"/>
</dbReference>
<evidence type="ECO:0000259" key="3">
    <source>
        <dbReference type="Pfam" id="PF13240"/>
    </source>
</evidence>
<evidence type="ECO:0000256" key="1">
    <source>
        <dbReference type="SAM" id="MobiDB-lite"/>
    </source>
</evidence>
<dbReference type="Proteomes" id="UP000051439">
    <property type="component" value="Unassembled WGS sequence"/>
</dbReference>
<keyword evidence="6" id="KW-1185">Reference proteome</keyword>
<feature type="domain" description="Zinc-ribbon" evidence="3">
    <location>
        <begin position="14"/>
        <end position="36"/>
    </location>
</feature>
<accession>A0A0R1NYC6</accession>
<reference evidence="5 6" key="1">
    <citation type="journal article" date="2015" name="Genome Announc.">
        <title>Expanding the biotechnology potential of lactobacilli through comparative genomics of 213 strains and associated genera.</title>
        <authorList>
            <person name="Sun Z."/>
            <person name="Harris H.M."/>
            <person name="McCann A."/>
            <person name="Guo C."/>
            <person name="Argimon S."/>
            <person name="Zhang W."/>
            <person name="Yang X."/>
            <person name="Jeffery I.B."/>
            <person name="Cooney J.C."/>
            <person name="Kagawa T.F."/>
            <person name="Liu W."/>
            <person name="Song Y."/>
            <person name="Salvetti E."/>
            <person name="Wrobel A."/>
            <person name="Rasinkangas P."/>
            <person name="Parkhill J."/>
            <person name="Rea M.C."/>
            <person name="O'Sullivan O."/>
            <person name="Ritari J."/>
            <person name="Douillard F.P."/>
            <person name="Paul Ross R."/>
            <person name="Yang R."/>
            <person name="Briner A.E."/>
            <person name="Felis G.E."/>
            <person name="de Vos W.M."/>
            <person name="Barrangou R."/>
            <person name="Klaenhammer T.R."/>
            <person name="Caufield P.W."/>
            <person name="Cui Y."/>
            <person name="Zhang H."/>
            <person name="O'Toole P.W."/>
        </authorList>
    </citation>
    <scope>NUCLEOTIDE SEQUENCE [LARGE SCALE GENOMIC DNA]</scope>
    <source>
        <strain evidence="5 6">DSM 19906</strain>
    </source>
</reference>
<feature type="domain" description="TcaA 4th" evidence="4">
    <location>
        <begin position="266"/>
        <end position="336"/>
    </location>
</feature>
<dbReference type="AlphaFoldDB" id="A0A0R1NYC6"/>
<evidence type="ECO:0000313" key="5">
    <source>
        <dbReference type="EMBL" id="KRL21939.1"/>
    </source>
</evidence>
<dbReference type="InterPro" id="IPR026870">
    <property type="entry name" value="Zinc_ribbon_dom"/>
</dbReference>
<dbReference type="Pfam" id="PF22820">
    <property type="entry name" value="TcaA_3rd_4th"/>
    <property type="match status" value="1"/>
</dbReference>
<keyword evidence="2" id="KW-0812">Transmembrane</keyword>
<dbReference type="RefSeq" id="WP_056949384.1">
    <property type="nucleotide sequence ID" value="NZ_AZEB01000011.1"/>
</dbReference>
<feature type="compositionally biased region" description="Basic residues" evidence="1">
    <location>
        <begin position="54"/>
        <end position="73"/>
    </location>
</feature>
<name>A0A0R1NYC6_9LACO</name>
<keyword evidence="2" id="KW-1133">Transmembrane helix</keyword>
<evidence type="ECO:0000256" key="2">
    <source>
        <dbReference type="SAM" id="Phobius"/>
    </source>
</evidence>
<feature type="region of interest" description="Disordered" evidence="1">
    <location>
        <begin position="47"/>
        <end position="73"/>
    </location>
</feature>
<feature type="transmembrane region" description="Helical" evidence="2">
    <location>
        <begin position="76"/>
        <end position="96"/>
    </location>
</feature>
<dbReference type="Pfam" id="PF13240">
    <property type="entry name" value="Zn_Ribbon_1"/>
    <property type="match status" value="1"/>
</dbReference>
<proteinExistence type="predicted"/>
<evidence type="ECO:0000259" key="4">
    <source>
        <dbReference type="Pfam" id="PF22820"/>
    </source>
</evidence>
<dbReference type="PANTHER" id="PTHR40038">
    <property type="entry name" value="MEMBRANE-ASSOCIATED PROTEIN TCAA"/>
    <property type="match status" value="1"/>
</dbReference>
<comment type="caution">
    <text evidence="5">The sequence shown here is derived from an EMBL/GenBank/DDBJ whole genome shotgun (WGS) entry which is preliminary data.</text>
</comment>
<dbReference type="EMBL" id="AZEB01000011">
    <property type="protein sequence ID" value="KRL21939.1"/>
    <property type="molecule type" value="Genomic_DNA"/>
</dbReference>